<feature type="region of interest" description="Disordered" evidence="1">
    <location>
        <begin position="119"/>
        <end position="139"/>
    </location>
</feature>
<comment type="caution">
    <text evidence="2">The sequence shown here is derived from an EMBL/GenBank/DDBJ whole genome shotgun (WGS) entry which is preliminary data.</text>
</comment>
<reference evidence="2" key="1">
    <citation type="journal article" date="2020" name="mSystems">
        <title>Genome- and Community-Level Interaction Insights into Carbon Utilization and Element Cycling Functions of Hydrothermarchaeota in Hydrothermal Sediment.</title>
        <authorList>
            <person name="Zhou Z."/>
            <person name="Liu Y."/>
            <person name="Xu W."/>
            <person name="Pan J."/>
            <person name="Luo Z.H."/>
            <person name="Li M."/>
        </authorList>
    </citation>
    <scope>NUCLEOTIDE SEQUENCE [LARGE SCALE GENOMIC DNA]</scope>
    <source>
        <strain evidence="2">SpSt-116</strain>
    </source>
</reference>
<dbReference type="InterPro" id="IPR054648">
    <property type="entry name" value="TudS-rel"/>
</dbReference>
<evidence type="ECO:0000313" key="2">
    <source>
        <dbReference type="EMBL" id="HDP14843.1"/>
    </source>
</evidence>
<dbReference type="AlphaFoldDB" id="A0A7C1CCN9"/>
<name>A0A7C1CCN9_9CREN</name>
<evidence type="ECO:0000256" key="1">
    <source>
        <dbReference type="SAM" id="MobiDB-lite"/>
    </source>
</evidence>
<sequence>MMSMGDTRGMKIAVVAHCILNQNAVAPGLASHKGTVESLVNLLVDKGYGIVQLPCPEATYLGMNRWWMTKNQYDTPNYRGHCRHILEPTLTLLQELTGKGAQYIVIGVKGSPSCGIYTTTRGEWRGDPSTATGTQTTKASEPGVFMEELFALIKARGIKEPNKVLEVSHEEISQKGLPRETASEL</sequence>
<accession>A0A7C1CCN9</accession>
<protein>
    <submittedName>
        <fullName evidence="2">DUF523 domain-containing protein</fullName>
    </submittedName>
</protein>
<feature type="compositionally biased region" description="Polar residues" evidence="1">
    <location>
        <begin position="129"/>
        <end position="139"/>
    </location>
</feature>
<proteinExistence type="predicted"/>
<gene>
    <name evidence="2" type="ORF">ENN26_03585</name>
</gene>
<organism evidence="2">
    <name type="scientific">Thermofilum adornatum</name>
    <dbReference type="NCBI Taxonomy" id="1365176"/>
    <lineage>
        <taxon>Archaea</taxon>
        <taxon>Thermoproteota</taxon>
        <taxon>Thermoprotei</taxon>
        <taxon>Thermofilales</taxon>
        <taxon>Thermofilaceae</taxon>
        <taxon>Thermofilum</taxon>
    </lineage>
</organism>
<dbReference type="NCBIfam" id="NF045597">
    <property type="entry name" value="TudS_rel_CD3072"/>
    <property type="match status" value="1"/>
</dbReference>
<dbReference type="EMBL" id="DSAY01000068">
    <property type="protein sequence ID" value="HDP14843.1"/>
    <property type="molecule type" value="Genomic_DNA"/>
</dbReference>